<dbReference type="Proteomes" id="UP000673691">
    <property type="component" value="Unassembled WGS sequence"/>
</dbReference>
<dbReference type="EMBL" id="JAEFCI010005568">
    <property type="protein sequence ID" value="KAG5460215.1"/>
    <property type="molecule type" value="Genomic_DNA"/>
</dbReference>
<evidence type="ECO:0000313" key="3">
    <source>
        <dbReference type="Proteomes" id="UP000673691"/>
    </source>
</evidence>
<sequence>KNPPPTATVHSPSPSLYLSGRPNRPRRFPAGTQRSENMDVDDMDYELPQDEELTAFAASAPANFAAGRPPGPGVPDSSLYKRCAAQLFPV</sequence>
<accession>A0A8H7ZVN4</accession>
<keyword evidence="3" id="KW-1185">Reference proteome</keyword>
<name>A0A8H7ZVN4_9FUNG</name>
<reference evidence="2 3" key="1">
    <citation type="journal article" name="Sci. Rep.">
        <title>Genome-scale phylogenetic analyses confirm Olpidium as the closest living zoosporic fungus to the non-flagellated, terrestrial fungi.</title>
        <authorList>
            <person name="Chang Y."/>
            <person name="Rochon D."/>
            <person name="Sekimoto S."/>
            <person name="Wang Y."/>
            <person name="Chovatia M."/>
            <person name="Sandor L."/>
            <person name="Salamov A."/>
            <person name="Grigoriev I.V."/>
            <person name="Stajich J.E."/>
            <person name="Spatafora J.W."/>
        </authorList>
    </citation>
    <scope>NUCLEOTIDE SEQUENCE [LARGE SCALE GENOMIC DNA]</scope>
    <source>
        <strain evidence="2">S191</strain>
    </source>
</reference>
<dbReference type="AlphaFoldDB" id="A0A8H7ZVN4"/>
<proteinExistence type="predicted"/>
<feature type="region of interest" description="Disordered" evidence="1">
    <location>
        <begin position="1"/>
        <end position="39"/>
    </location>
</feature>
<protein>
    <submittedName>
        <fullName evidence="2">Uncharacterized protein</fullName>
    </submittedName>
</protein>
<evidence type="ECO:0000313" key="2">
    <source>
        <dbReference type="EMBL" id="KAG5460215.1"/>
    </source>
</evidence>
<gene>
    <name evidence="2" type="ORF">BJ554DRAFT_7762</name>
</gene>
<comment type="caution">
    <text evidence="2">The sequence shown here is derived from an EMBL/GenBank/DDBJ whole genome shotgun (WGS) entry which is preliminary data.</text>
</comment>
<evidence type="ECO:0000256" key="1">
    <source>
        <dbReference type="SAM" id="MobiDB-lite"/>
    </source>
</evidence>
<feature type="non-terminal residue" evidence="2">
    <location>
        <position position="1"/>
    </location>
</feature>
<organism evidence="2 3">
    <name type="scientific">Olpidium bornovanus</name>
    <dbReference type="NCBI Taxonomy" id="278681"/>
    <lineage>
        <taxon>Eukaryota</taxon>
        <taxon>Fungi</taxon>
        <taxon>Fungi incertae sedis</taxon>
        <taxon>Olpidiomycota</taxon>
        <taxon>Olpidiomycotina</taxon>
        <taxon>Olpidiomycetes</taxon>
        <taxon>Olpidiales</taxon>
        <taxon>Olpidiaceae</taxon>
        <taxon>Olpidium</taxon>
    </lineage>
</organism>